<keyword evidence="1" id="KW-0472">Membrane</keyword>
<feature type="transmembrane region" description="Helical" evidence="1">
    <location>
        <begin position="47"/>
        <end position="69"/>
    </location>
</feature>
<gene>
    <name evidence="2" type="ORF">STRLI_000124</name>
</gene>
<feature type="transmembrane region" description="Helical" evidence="1">
    <location>
        <begin position="144"/>
        <end position="162"/>
    </location>
</feature>
<keyword evidence="3" id="KW-1185">Reference proteome</keyword>
<keyword evidence="1" id="KW-0812">Transmembrane</keyword>
<feature type="transmembrane region" description="Helical" evidence="1">
    <location>
        <begin position="90"/>
        <end position="109"/>
    </location>
</feature>
<accession>A0ABY7I7T6</accession>
<name>A0ABY7I7T6_STRNI</name>
<keyword evidence="1" id="KW-1133">Transmembrane helix</keyword>
<dbReference type="EMBL" id="CP114202">
    <property type="protein sequence ID" value="WAT94497.1"/>
    <property type="molecule type" value="Genomic_DNA"/>
</dbReference>
<dbReference type="Proteomes" id="UP001210609">
    <property type="component" value="Chromosome"/>
</dbReference>
<evidence type="ECO:0000313" key="3">
    <source>
        <dbReference type="Proteomes" id="UP001210609"/>
    </source>
</evidence>
<evidence type="ECO:0000256" key="1">
    <source>
        <dbReference type="SAM" id="Phobius"/>
    </source>
</evidence>
<sequence>MVTAQTSFLVAVMYYLGAVYMTSYYRYFRLDAFSLGFSFAELSIQSLSVVTVPVAIFLTVAVLVARHLATRGTAPVQGRAALVMERWARRAARAHLWFVLAGLLLLPWWSLIQPYGWTAPLLMGFGIFLGQTPWSGAAPASATLWSKAVPVFSAGLLVMWAFSLATDQMGEQEAGQVADNLVRRTAVVVLSTDRLSLAGPGVNVEDLGAKAHYRYRYTGLRRLIERNGRYYLLPLGWSHSVGTTYVIQEGNDVRIDLMPGMQGIRSW</sequence>
<dbReference type="RefSeq" id="WP_159483536.1">
    <property type="nucleotide sequence ID" value="NZ_BLIP01000001.1"/>
</dbReference>
<evidence type="ECO:0000313" key="2">
    <source>
        <dbReference type="EMBL" id="WAT94497.1"/>
    </source>
</evidence>
<protein>
    <submittedName>
        <fullName evidence="2">Uncharacterized protein</fullName>
    </submittedName>
</protein>
<organism evidence="2 3">
    <name type="scientific">Streptomyces nigrescens</name>
    <dbReference type="NCBI Taxonomy" id="1920"/>
    <lineage>
        <taxon>Bacteria</taxon>
        <taxon>Bacillati</taxon>
        <taxon>Actinomycetota</taxon>
        <taxon>Actinomycetes</taxon>
        <taxon>Kitasatosporales</taxon>
        <taxon>Streptomycetaceae</taxon>
        <taxon>Streptomyces</taxon>
    </lineage>
</organism>
<feature type="transmembrane region" description="Helical" evidence="1">
    <location>
        <begin position="7"/>
        <end position="27"/>
    </location>
</feature>
<reference evidence="2 3" key="1">
    <citation type="submission" date="2022-12" db="EMBL/GenBank/DDBJ databases">
        <authorList>
            <person name="Ruckert C."/>
            <person name="Busche T."/>
            <person name="Kalinowski J."/>
            <person name="Wittmann C."/>
        </authorList>
    </citation>
    <scope>NUCLEOTIDE SEQUENCE [LARGE SCALE GENOMIC DNA]</scope>
    <source>
        <strain evidence="2 3">DSM 40555</strain>
    </source>
</reference>
<proteinExistence type="predicted"/>